<proteinExistence type="predicted"/>
<accession>A0A931DC84</accession>
<reference evidence="3" key="1">
    <citation type="submission" date="2020-11" db="EMBL/GenBank/DDBJ databases">
        <title>Sequencing the genomes of 1000 actinobacteria strains.</title>
        <authorList>
            <person name="Klenk H.-P."/>
        </authorList>
    </citation>
    <scope>NUCLEOTIDE SEQUENCE</scope>
    <source>
        <strain evidence="3">DSM 26152</strain>
    </source>
</reference>
<sequence length="265" mass="28076">MKRPLAALAAVALLAVTTGCTAPAPVIGDGSETRSFTFDGDRLAIDSHNSSLQVTARDVDEVQVRRELTGTVVIGSDSADWSLSGDRLNLERQCTGLFSSCRTAYQVVVPLGVELDVSGRNGTIQVAQLDRSVDVTTRNGRVEVEEVAGDVFVKTNNGAIDVRGAESEVKTISRNGDVQVRDTSAEVLFVRTNNGSVDAQLNAEPRNAEVETRNGAVDLQLPGGPYDVQVHTGNGSQRVNVPTDASSPRFVRVNTNNGAVTITSP</sequence>
<gene>
    <name evidence="3" type="ORF">IW252_001638</name>
</gene>
<dbReference type="EMBL" id="JADOTZ010000001">
    <property type="protein sequence ID" value="MBG6084871.1"/>
    <property type="molecule type" value="Genomic_DNA"/>
</dbReference>
<feature type="chain" id="PRO_5038626214" description="DUF4097 domain-containing protein" evidence="1">
    <location>
        <begin position="23"/>
        <end position="265"/>
    </location>
</feature>
<evidence type="ECO:0000313" key="3">
    <source>
        <dbReference type="EMBL" id="MBG6084871.1"/>
    </source>
</evidence>
<protein>
    <recommendedName>
        <fullName evidence="2">DUF4097 domain-containing protein</fullName>
    </recommendedName>
</protein>
<evidence type="ECO:0000256" key="1">
    <source>
        <dbReference type="SAM" id="SignalP"/>
    </source>
</evidence>
<dbReference type="Pfam" id="PF13349">
    <property type="entry name" value="DUF4097"/>
    <property type="match status" value="1"/>
</dbReference>
<name>A0A931DC84_9MICC</name>
<feature type="domain" description="DUF4097" evidence="2">
    <location>
        <begin position="42"/>
        <end position="262"/>
    </location>
</feature>
<dbReference type="RefSeq" id="WP_196836119.1">
    <property type="nucleotide sequence ID" value="NZ_JADOTZ010000001.1"/>
</dbReference>
<evidence type="ECO:0000259" key="2">
    <source>
        <dbReference type="Pfam" id="PF13349"/>
    </source>
</evidence>
<keyword evidence="1" id="KW-0732">Signal</keyword>
<comment type="caution">
    <text evidence="3">The sequence shown here is derived from an EMBL/GenBank/DDBJ whole genome shotgun (WGS) entry which is preliminary data.</text>
</comment>
<dbReference type="InterPro" id="IPR025164">
    <property type="entry name" value="Toastrack_DUF4097"/>
</dbReference>
<feature type="signal peptide" evidence="1">
    <location>
        <begin position="1"/>
        <end position="22"/>
    </location>
</feature>
<keyword evidence="4" id="KW-1185">Reference proteome</keyword>
<organism evidence="3 4">
    <name type="scientific">Zhihengliuella flava</name>
    <dbReference type="NCBI Taxonomy" id="1285193"/>
    <lineage>
        <taxon>Bacteria</taxon>
        <taxon>Bacillati</taxon>
        <taxon>Actinomycetota</taxon>
        <taxon>Actinomycetes</taxon>
        <taxon>Micrococcales</taxon>
        <taxon>Micrococcaceae</taxon>
        <taxon>Zhihengliuella</taxon>
    </lineage>
</organism>
<dbReference type="AlphaFoldDB" id="A0A931DC84"/>
<dbReference type="Proteomes" id="UP000625033">
    <property type="component" value="Unassembled WGS sequence"/>
</dbReference>
<evidence type="ECO:0000313" key="4">
    <source>
        <dbReference type="Proteomes" id="UP000625033"/>
    </source>
</evidence>
<dbReference type="PROSITE" id="PS51257">
    <property type="entry name" value="PROKAR_LIPOPROTEIN"/>
    <property type="match status" value="1"/>
</dbReference>